<dbReference type="Proteomes" id="UP000324222">
    <property type="component" value="Unassembled WGS sequence"/>
</dbReference>
<dbReference type="SUPFAM" id="SSF111331">
    <property type="entry name" value="NAD kinase/diacylglycerol kinase-like"/>
    <property type="match status" value="1"/>
</dbReference>
<dbReference type="GO" id="GO:0005737">
    <property type="term" value="C:cytoplasm"/>
    <property type="evidence" value="ECO:0007669"/>
    <property type="project" value="TreeGrafter"/>
</dbReference>
<keyword evidence="3" id="KW-0808">Transferase</keyword>
<protein>
    <submittedName>
        <fullName evidence="3">Sphingosine kinase 1</fullName>
    </submittedName>
</protein>
<dbReference type="GO" id="GO:0016020">
    <property type="term" value="C:membrane"/>
    <property type="evidence" value="ECO:0007669"/>
    <property type="project" value="TreeGrafter"/>
</dbReference>
<reference evidence="3 4" key="1">
    <citation type="submission" date="2019-05" db="EMBL/GenBank/DDBJ databases">
        <title>Another draft genome of Portunus trituberculatus and its Hox gene families provides insights of decapod evolution.</title>
        <authorList>
            <person name="Jeong J.-H."/>
            <person name="Song I."/>
            <person name="Kim S."/>
            <person name="Choi T."/>
            <person name="Kim D."/>
            <person name="Ryu S."/>
            <person name="Kim W."/>
        </authorList>
    </citation>
    <scope>NUCLEOTIDE SEQUENCE [LARGE SCALE GENOMIC DNA]</scope>
    <source>
        <tissue evidence="3">Muscle</tissue>
    </source>
</reference>
<feature type="region of interest" description="Disordered" evidence="1">
    <location>
        <begin position="15"/>
        <end position="41"/>
    </location>
</feature>
<dbReference type="PROSITE" id="PS50146">
    <property type="entry name" value="DAGK"/>
    <property type="match status" value="1"/>
</dbReference>
<evidence type="ECO:0000256" key="1">
    <source>
        <dbReference type="SAM" id="MobiDB-lite"/>
    </source>
</evidence>
<evidence type="ECO:0000313" key="4">
    <source>
        <dbReference type="Proteomes" id="UP000324222"/>
    </source>
</evidence>
<organism evidence="3 4">
    <name type="scientific">Portunus trituberculatus</name>
    <name type="common">Swimming crab</name>
    <name type="synonym">Neptunus trituberculatus</name>
    <dbReference type="NCBI Taxonomy" id="210409"/>
    <lineage>
        <taxon>Eukaryota</taxon>
        <taxon>Metazoa</taxon>
        <taxon>Ecdysozoa</taxon>
        <taxon>Arthropoda</taxon>
        <taxon>Crustacea</taxon>
        <taxon>Multicrustacea</taxon>
        <taxon>Malacostraca</taxon>
        <taxon>Eumalacostraca</taxon>
        <taxon>Eucarida</taxon>
        <taxon>Decapoda</taxon>
        <taxon>Pleocyemata</taxon>
        <taxon>Brachyura</taxon>
        <taxon>Eubrachyura</taxon>
        <taxon>Portunoidea</taxon>
        <taxon>Portunidae</taxon>
        <taxon>Portuninae</taxon>
        <taxon>Portunus</taxon>
    </lineage>
</organism>
<dbReference type="Gene3D" id="3.40.50.10330">
    <property type="entry name" value="Probable inorganic polyphosphate/atp-NAD kinase, domain 1"/>
    <property type="match status" value="1"/>
</dbReference>
<dbReference type="EMBL" id="VSRR010012180">
    <property type="protein sequence ID" value="MPC54192.1"/>
    <property type="molecule type" value="Genomic_DNA"/>
</dbReference>
<dbReference type="SMART" id="SM00046">
    <property type="entry name" value="DAGKc"/>
    <property type="match status" value="1"/>
</dbReference>
<dbReference type="OrthoDB" id="6381262at2759"/>
<feature type="domain" description="DAGKc" evidence="2">
    <location>
        <begin position="42"/>
        <end position="159"/>
    </location>
</feature>
<evidence type="ECO:0000313" key="3">
    <source>
        <dbReference type="EMBL" id="MPC54192.1"/>
    </source>
</evidence>
<dbReference type="PANTHER" id="PTHR12358">
    <property type="entry name" value="SPHINGOSINE KINASE"/>
    <property type="match status" value="1"/>
</dbReference>
<dbReference type="Pfam" id="PF00781">
    <property type="entry name" value="DAGK_cat"/>
    <property type="match status" value="1"/>
</dbReference>
<dbReference type="InterPro" id="IPR050187">
    <property type="entry name" value="Lipid_Phosphate_FormReg"/>
</dbReference>
<dbReference type="GO" id="GO:0046512">
    <property type="term" value="P:sphingosine biosynthetic process"/>
    <property type="evidence" value="ECO:0007669"/>
    <property type="project" value="TreeGrafter"/>
</dbReference>
<keyword evidence="3" id="KW-0418">Kinase</keyword>
<dbReference type="InterPro" id="IPR016064">
    <property type="entry name" value="NAD/diacylglycerol_kinase_sf"/>
</dbReference>
<accession>A0A5B7G5H7</accession>
<keyword evidence="4" id="KW-1185">Reference proteome</keyword>
<dbReference type="InterPro" id="IPR001206">
    <property type="entry name" value="Diacylglycerol_kinase_cat_dom"/>
</dbReference>
<dbReference type="PANTHER" id="PTHR12358:SF112">
    <property type="entry name" value="LD11247P-RELATED"/>
    <property type="match status" value="1"/>
</dbReference>
<feature type="compositionally biased region" description="Pro residues" evidence="1">
    <location>
        <begin position="20"/>
        <end position="32"/>
    </location>
</feature>
<comment type="caution">
    <text evidence="3">The sequence shown here is derived from an EMBL/GenBank/DDBJ whole genome shotgun (WGS) entry which is preliminary data.</text>
</comment>
<name>A0A5B7G5H7_PORTR</name>
<dbReference type="AlphaFoldDB" id="A0A5B7G5H7"/>
<sequence>MAVIKKKTQVIKILGYTPPALSPPPPPSPSASPPGSSKPQVDHSKKILLFINPNSGSGRAVQTYRKQVSTLLGEAEVSHEVLVTERASHATDVVRTLDLTKYAGLVILSGDGLLFEVYNGLLARPDWEEAIQFPIGIIPGGSGNGLARSLAHWLRCVFT</sequence>
<gene>
    <name evidence="3" type="primary">SPHK1</name>
    <name evidence="3" type="ORF">E2C01_048100</name>
</gene>
<dbReference type="GO" id="GO:0001727">
    <property type="term" value="F:lipid kinase activity"/>
    <property type="evidence" value="ECO:0007669"/>
    <property type="project" value="TreeGrafter"/>
</dbReference>
<dbReference type="InterPro" id="IPR017438">
    <property type="entry name" value="ATP-NAD_kinase_N"/>
</dbReference>
<evidence type="ECO:0000259" key="2">
    <source>
        <dbReference type="PROSITE" id="PS50146"/>
    </source>
</evidence>
<proteinExistence type="predicted"/>